<dbReference type="GO" id="GO:0006518">
    <property type="term" value="P:peptide metabolic process"/>
    <property type="evidence" value="ECO:0007669"/>
    <property type="project" value="TreeGrafter"/>
</dbReference>
<evidence type="ECO:0000256" key="4">
    <source>
        <dbReference type="ARBA" id="ARBA00022801"/>
    </source>
</evidence>
<keyword evidence="3 7" id="KW-0479">Metal-binding</keyword>
<dbReference type="Proteomes" id="UP000703661">
    <property type="component" value="Unassembled WGS sequence"/>
</dbReference>
<comment type="caution">
    <text evidence="11">The sequence shown here is derived from an EMBL/GenBank/DDBJ whole genome shotgun (WGS) entry which is preliminary data.</text>
</comment>
<gene>
    <name evidence="11" type="ORF">BGZ80_011248</name>
</gene>
<dbReference type="InterPro" id="IPR024079">
    <property type="entry name" value="MetalloPept_cat_dom_sf"/>
</dbReference>
<keyword evidence="4 7" id="KW-0378">Hydrolase</keyword>
<dbReference type="PANTHER" id="PTHR11804:SF84">
    <property type="entry name" value="SACCHAROLYSIN"/>
    <property type="match status" value="1"/>
</dbReference>
<protein>
    <recommendedName>
        <fullName evidence="10">Rho-GAP domain-containing protein</fullName>
    </recommendedName>
</protein>
<dbReference type="Pfam" id="PF00620">
    <property type="entry name" value="RhoGAP"/>
    <property type="match status" value="1"/>
</dbReference>
<dbReference type="InterPro" id="IPR000198">
    <property type="entry name" value="RhoGAP_dom"/>
</dbReference>
<name>A0A9P6MUE4_9FUNG</name>
<comment type="cofactor">
    <cofactor evidence="7">
        <name>Zn(2+)</name>
        <dbReference type="ChEBI" id="CHEBI:29105"/>
    </cofactor>
    <text evidence="7">Binds 1 zinc ion.</text>
</comment>
<keyword evidence="8" id="KW-0175">Coiled coil</keyword>
<feature type="region of interest" description="Disordered" evidence="9">
    <location>
        <begin position="461"/>
        <end position="510"/>
    </location>
</feature>
<evidence type="ECO:0000256" key="3">
    <source>
        <dbReference type="ARBA" id="ARBA00022723"/>
    </source>
</evidence>
<evidence type="ECO:0000313" key="11">
    <source>
        <dbReference type="EMBL" id="KAG0013174.1"/>
    </source>
</evidence>
<dbReference type="CDD" id="cd00159">
    <property type="entry name" value="RhoGAP"/>
    <property type="match status" value="1"/>
</dbReference>
<evidence type="ECO:0000256" key="7">
    <source>
        <dbReference type="RuleBase" id="RU003435"/>
    </source>
</evidence>
<reference evidence="11" key="1">
    <citation type="journal article" date="2020" name="Fungal Divers.">
        <title>Resolving the Mortierellaceae phylogeny through synthesis of multi-gene phylogenetics and phylogenomics.</title>
        <authorList>
            <person name="Vandepol N."/>
            <person name="Liber J."/>
            <person name="Desiro A."/>
            <person name="Na H."/>
            <person name="Kennedy M."/>
            <person name="Barry K."/>
            <person name="Grigoriev I.V."/>
            <person name="Miller A.N."/>
            <person name="O'Donnell K."/>
            <person name="Stajich J.E."/>
            <person name="Bonito G."/>
        </authorList>
    </citation>
    <scope>NUCLEOTIDE SEQUENCE</scope>
    <source>
        <strain evidence="11">NRRL 2769</strain>
    </source>
</reference>
<sequence>MATTEETPSALLPASLPSSASSSPALSSTGRFKPQPINLVYNSHLELPQSSPKRGSIAAHLMSFAAKSTTSLHILSSSAPTQSSSSTPPSSQDGTQSQVPAHRTTGFSNPFKKFQNTFSSSKKDSDSASIKPEKVASSSSSVNSMISWRSKGAEMFSKKNWGRARKNSEPTFSASKGLVASPIFGAGLEDAVRMSHIPGTPMVPAVLFRCAEYLEAKGIDEVGLYRVPGSHASVQKLKKMFDSGKDIKLLTMDAIDPNDIATLLKLYLRELPTPLLPAVFLEQFQSVISTDRQVCHSLRGILLRLPRTNYVVLSFLCHHLSRIAGYSEKTKMNTSNLAVVFAPTLSIGSVLFKALLGDYYDSDDTTESRDKGLKIVWGGLLQDFDYGVQEDWDDDDDSTGVQLTQSQSQSTPHLPLTPAQEFVNATQTAQSTPTEPQIRDSVAEDEAKLMAAMLLKEELAAKEAEDDETASNASESSSSIPCTDATIVSSPGMDTKDTLDSSSALLPMAPSPALTSTATATAAEQDLLPSSTLSSPSALAIPLSAQTPSSTSASTDASAHPEPPIINITIDAGSLFSPLAAEFAPETLDAPLMKTTEATMSESPIQLPASAKELNKIAEDVQNILRASGDDLVAVPEAERTIENTLLRLQEAQSQAAAKQTQCTFPAMVHLDKDVRDAATEAKKSLQNAWSALFSRRDVYEILRKLDRGSATERALDPEIQRLLKHTLRLFERHGAGLSEQDQKKLMQMRTEISGLELDFQKGLNEDTTDILITADELEGCTESWLSGLTRIEKNGEQYYKVTMKTPDILNVSRSAVLPETRKRVAVTYRKVCTSTNGPILERLIRLRHEAATLLGYKNHASYQLDINMAKKVETVEEFLETITNSISEKRESDKKVLLELKRADYEKRGWSSQFDGELYSWDVKYYQEILFKERYAVDNSLIQEYFELEHVRDQIMAVYSKIFQLRFEQIPGKYWADDVTLFAVYDQKAQDEAGEGHDDSSVFKIGYFYLDLFPRPGKYAHQCVVPLRPSYVDSTNGVRQLPVAVNVGNLSRPTADRPALLKHSEANTFFHEFGHVCHAMSSKARYSLFNFSWSVVPYPTSLAMDFLEVPSIMLENWLWEPTVLKQLGRHYKTGDELPTDLIQSLVKTRKVLKGLLFSQQIAVTAIDIKLHSIAPDQRQKSIPDLWRDMSESIVGVKLENEPGVNPACQLYHIAMGYDAGYYVYAWSEMHAHDLYTRFTDKTNDSQEATRALDSALGREYWEKVLVPGATVEPIDLLRDFLGREPNAQAFQRYLTEP</sequence>
<dbReference type="InterPro" id="IPR024077">
    <property type="entry name" value="Neurolysin/TOP_dom2"/>
</dbReference>
<feature type="region of interest" description="Disordered" evidence="9">
    <location>
        <begin position="543"/>
        <end position="563"/>
    </location>
</feature>
<dbReference type="GO" id="GO:0006508">
    <property type="term" value="P:proteolysis"/>
    <property type="evidence" value="ECO:0007669"/>
    <property type="project" value="UniProtKB-KW"/>
</dbReference>
<proteinExistence type="inferred from homology"/>
<accession>A0A9P6MUE4</accession>
<feature type="coiled-coil region" evidence="8">
    <location>
        <begin position="635"/>
        <end position="662"/>
    </location>
</feature>
<feature type="domain" description="Rho-GAP" evidence="10">
    <location>
        <begin position="186"/>
        <end position="388"/>
    </location>
</feature>
<evidence type="ECO:0000313" key="12">
    <source>
        <dbReference type="Proteomes" id="UP000703661"/>
    </source>
</evidence>
<dbReference type="Gene3D" id="3.40.390.10">
    <property type="entry name" value="Collagenase (Catalytic Domain)"/>
    <property type="match status" value="1"/>
</dbReference>
<dbReference type="InterPro" id="IPR045090">
    <property type="entry name" value="Pept_M3A_M3B"/>
</dbReference>
<keyword evidence="5 7" id="KW-0862">Zinc</keyword>
<feature type="region of interest" description="Disordered" evidence="9">
    <location>
        <begin position="75"/>
        <end position="136"/>
    </location>
</feature>
<evidence type="ECO:0000256" key="2">
    <source>
        <dbReference type="ARBA" id="ARBA00022670"/>
    </source>
</evidence>
<feature type="compositionally biased region" description="Low complexity" evidence="9">
    <location>
        <begin position="501"/>
        <end position="510"/>
    </location>
</feature>
<feature type="region of interest" description="Disordered" evidence="9">
    <location>
        <begin position="1"/>
        <end position="35"/>
    </location>
</feature>
<evidence type="ECO:0000259" key="10">
    <source>
        <dbReference type="PROSITE" id="PS50238"/>
    </source>
</evidence>
<keyword evidence="2 7" id="KW-0645">Protease</keyword>
<dbReference type="GO" id="GO:0046872">
    <property type="term" value="F:metal ion binding"/>
    <property type="evidence" value="ECO:0007669"/>
    <property type="project" value="UniProtKB-UniRule"/>
</dbReference>
<evidence type="ECO:0000256" key="5">
    <source>
        <dbReference type="ARBA" id="ARBA00022833"/>
    </source>
</evidence>
<dbReference type="SMART" id="SM00324">
    <property type="entry name" value="RhoGAP"/>
    <property type="match status" value="1"/>
</dbReference>
<evidence type="ECO:0000256" key="8">
    <source>
        <dbReference type="SAM" id="Coils"/>
    </source>
</evidence>
<dbReference type="Gene3D" id="1.10.1370.10">
    <property type="entry name" value="Neurolysin, domain 3"/>
    <property type="match status" value="1"/>
</dbReference>
<dbReference type="InterPro" id="IPR008936">
    <property type="entry name" value="Rho_GTPase_activation_prot"/>
</dbReference>
<dbReference type="EMBL" id="JAAAID010000882">
    <property type="protein sequence ID" value="KAG0013174.1"/>
    <property type="molecule type" value="Genomic_DNA"/>
</dbReference>
<keyword evidence="12" id="KW-1185">Reference proteome</keyword>
<feature type="compositionally biased region" description="Low complexity" evidence="9">
    <location>
        <begin position="543"/>
        <end position="558"/>
    </location>
</feature>
<feature type="compositionally biased region" description="Polar residues" evidence="9">
    <location>
        <begin position="399"/>
        <end position="412"/>
    </location>
</feature>
<dbReference type="Gene3D" id="1.10.555.10">
    <property type="entry name" value="Rho GTPase activation protein"/>
    <property type="match status" value="1"/>
</dbReference>
<feature type="region of interest" description="Disordered" evidence="9">
    <location>
        <begin position="391"/>
        <end position="415"/>
    </location>
</feature>
<dbReference type="GO" id="GO:0007165">
    <property type="term" value="P:signal transduction"/>
    <property type="evidence" value="ECO:0007669"/>
    <property type="project" value="InterPro"/>
</dbReference>
<dbReference type="FunFam" id="3.40.390.10:FF:000074">
    <property type="entry name" value="Metalloprotease"/>
    <property type="match status" value="1"/>
</dbReference>
<evidence type="ECO:0000256" key="9">
    <source>
        <dbReference type="SAM" id="MobiDB-lite"/>
    </source>
</evidence>
<comment type="similarity">
    <text evidence="1 7">Belongs to the peptidase M3 family.</text>
</comment>
<organism evidence="11 12">
    <name type="scientific">Entomortierella chlamydospora</name>
    <dbReference type="NCBI Taxonomy" id="101097"/>
    <lineage>
        <taxon>Eukaryota</taxon>
        <taxon>Fungi</taxon>
        <taxon>Fungi incertae sedis</taxon>
        <taxon>Mucoromycota</taxon>
        <taxon>Mortierellomycotina</taxon>
        <taxon>Mortierellomycetes</taxon>
        <taxon>Mortierellales</taxon>
        <taxon>Mortierellaceae</taxon>
        <taxon>Entomortierella</taxon>
    </lineage>
</organism>
<feature type="compositionally biased region" description="Basic and acidic residues" evidence="9">
    <location>
        <begin position="121"/>
        <end position="134"/>
    </location>
</feature>
<dbReference type="GO" id="GO:0004222">
    <property type="term" value="F:metalloendopeptidase activity"/>
    <property type="evidence" value="ECO:0007669"/>
    <property type="project" value="InterPro"/>
</dbReference>
<evidence type="ECO:0000256" key="6">
    <source>
        <dbReference type="ARBA" id="ARBA00023049"/>
    </source>
</evidence>
<dbReference type="Gene3D" id="1.20.1050.40">
    <property type="entry name" value="Endopeptidase. Chain P, domain 1"/>
    <property type="match status" value="1"/>
</dbReference>
<dbReference type="CDD" id="cd06455">
    <property type="entry name" value="M3A_TOP"/>
    <property type="match status" value="1"/>
</dbReference>
<keyword evidence="6 7" id="KW-0482">Metalloprotease</keyword>
<dbReference type="InterPro" id="IPR024080">
    <property type="entry name" value="Neurolysin/TOP_N"/>
</dbReference>
<dbReference type="PROSITE" id="PS50238">
    <property type="entry name" value="RHOGAP"/>
    <property type="match status" value="1"/>
</dbReference>
<dbReference type="InterPro" id="IPR001567">
    <property type="entry name" value="Pept_M3A_M3B_dom"/>
</dbReference>
<dbReference type="SUPFAM" id="SSF48350">
    <property type="entry name" value="GTPase activation domain, GAP"/>
    <property type="match status" value="1"/>
</dbReference>
<dbReference type="SUPFAM" id="SSF55486">
    <property type="entry name" value="Metalloproteases ('zincins'), catalytic domain"/>
    <property type="match status" value="1"/>
</dbReference>
<feature type="compositionally biased region" description="Low complexity" evidence="9">
    <location>
        <begin position="76"/>
        <end position="98"/>
    </location>
</feature>
<evidence type="ECO:0000256" key="1">
    <source>
        <dbReference type="ARBA" id="ARBA00006040"/>
    </source>
</evidence>
<dbReference type="Pfam" id="PF01432">
    <property type="entry name" value="Peptidase_M3"/>
    <property type="match status" value="1"/>
</dbReference>
<dbReference type="PANTHER" id="PTHR11804">
    <property type="entry name" value="PROTEASE M3 THIMET OLIGOPEPTIDASE-RELATED"/>
    <property type="match status" value="1"/>
</dbReference>
<feature type="compositionally biased region" description="Low complexity" evidence="9">
    <location>
        <begin position="470"/>
        <end position="479"/>
    </location>
</feature>
<feature type="compositionally biased region" description="Low complexity" evidence="9">
    <location>
        <begin position="8"/>
        <end position="28"/>
    </location>
</feature>